<evidence type="ECO:0000313" key="2">
    <source>
        <dbReference type="EMBL" id="OCL07576.1"/>
    </source>
</evidence>
<organism evidence="2 3">
    <name type="scientific">Glonium stellatum</name>
    <dbReference type="NCBI Taxonomy" id="574774"/>
    <lineage>
        <taxon>Eukaryota</taxon>
        <taxon>Fungi</taxon>
        <taxon>Dikarya</taxon>
        <taxon>Ascomycota</taxon>
        <taxon>Pezizomycotina</taxon>
        <taxon>Dothideomycetes</taxon>
        <taxon>Pleosporomycetidae</taxon>
        <taxon>Gloniales</taxon>
        <taxon>Gloniaceae</taxon>
        <taxon>Glonium</taxon>
    </lineage>
</organism>
<name>A0A8E2EZ62_9PEZI</name>
<evidence type="ECO:0000256" key="1">
    <source>
        <dbReference type="SAM" id="MobiDB-lite"/>
    </source>
</evidence>
<sequence length="267" mass="29386">MSIFSKVKNAKKAAEQHKRASSQAQAEVKPPTPYKHVPTHAAQDALSCAPTSWSAEESRAKISAANRRKSDMSRRSSFVRANSEPAMASRGHIQRTESDLSIDSVITKQRHSSHPSPSQYSYSGYVPPPRSRSYLTNASSSSSMVMKRSPLSNTSTEEEEDAELAESSKNSTHSSTSSQAIEMKLTTSRETKTKSSESKSKTPTVEITSPNGEEEPARAAEKTKGRYFSHRSSSLPNQTPTLIPQPTVTRKTSRKSWFGRRNTVSVH</sequence>
<protein>
    <submittedName>
        <fullName evidence="2">Uncharacterized protein</fullName>
    </submittedName>
</protein>
<feature type="compositionally biased region" description="Basic and acidic residues" evidence="1">
    <location>
        <begin position="215"/>
        <end position="224"/>
    </location>
</feature>
<keyword evidence="3" id="KW-1185">Reference proteome</keyword>
<feature type="region of interest" description="Disordered" evidence="1">
    <location>
        <begin position="1"/>
        <end position="267"/>
    </location>
</feature>
<feature type="compositionally biased region" description="Low complexity" evidence="1">
    <location>
        <begin position="114"/>
        <end position="125"/>
    </location>
</feature>
<dbReference type="AlphaFoldDB" id="A0A8E2EZ62"/>
<feature type="compositionally biased region" description="Basic and acidic residues" evidence="1">
    <location>
        <begin position="187"/>
        <end position="200"/>
    </location>
</feature>
<accession>A0A8E2EZ62</accession>
<dbReference type="OrthoDB" id="5225441at2759"/>
<feature type="compositionally biased region" description="Polar residues" evidence="1">
    <location>
        <begin position="230"/>
        <end position="250"/>
    </location>
</feature>
<gene>
    <name evidence="2" type="ORF">AOQ84DRAFT_364848</name>
</gene>
<feature type="compositionally biased region" description="Low complexity" evidence="1">
    <location>
        <begin position="165"/>
        <end position="186"/>
    </location>
</feature>
<reference evidence="2 3" key="1">
    <citation type="journal article" date="2016" name="Nat. Commun.">
        <title>Ectomycorrhizal ecology is imprinted in the genome of the dominant symbiotic fungus Cenococcum geophilum.</title>
        <authorList>
            <consortium name="DOE Joint Genome Institute"/>
            <person name="Peter M."/>
            <person name="Kohler A."/>
            <person name="Ohm R.A."/>
            <person name="Kuo A."/>
            <person name="Krutzmann J."/>
            <person name="Morin E."/>
            <person name="Arend M."/>
            <person name="Barry K.W."/>
            <person name="Binder M."/>
            <person name="Choi C."/>
            <person name="Clum A."/>
            <person name="Copeland A."/>
            <person name="Grisel N."/>
            <person name="Haridas S."/>
            <person name="Kipfer T."/>
            <person name="LaButti K."/>
            <person name="Lindquist E."/>
            <person name="Lipzen A."/>
            <person name="Maire R."/>
            <person name="Meier B."/>
            <person name="Mihaltcheva S."/>
            <person name="Molinier V."/>
            <person name="Murat C."/>
            <person name="Poggeler S."/>
            <person name="Quandt C.A."/>
            <person name="Sperisen C."/>
            <person name="Tritt A."/>
            <person name="Tisserant E."/>
            <person name="Crous P.W."/>
            <person name="Henrissat B."/>
            <person name="Nehls U."/>
            <person name="Egli S."/>
            <person name="Spatafora J.W."/>
            <person name="Grigoriev I.V."/>
            <person name="Martin F.M."/>
        </authorList>
    </citation>
    <scope>NUCLEOTIDE SEQUENCE [LARGE SCALE GENOMIC DNA]</scope>
    <source>
        <strain evidence="2 3">CBS 207.34</strain>
    </source>
</reference>
<proteinExistence type="predicted"/>
<dbReference type="EMBL" id="KV749835">
    <property type="protein sequence ID" value="OCL07576.1"/>
    <property type="molecule type" value="Genomic_DNA"/>
</dbReference>
<dbReference type="Proteomes" id="UP000250140">
    <property type="component" value="Unassembled WGS sequence"/>
</dbReference>
<evidence type="ECO:0000313" key="3">
    <source>
        <dbReference type="Proteomes" id="UP000250140"/>
    </source>
</evidence>